<protein>
    <submittedName>
        <fullName evidence="2">Uncharacterized protein</fullName>
    </submittedName>
</protein>
<accession>C8RYX2</accession>
<organism evidence="2 3">
    <name type="scientific">Rhodobacter ferrooxidans</name>
    <dbReference type="NCBI Taxonomy" id="371731"/>
    <lineage>
        <taxon>Bacteria</taxon>
        <taxon>Pseudomonadati</taxon>
        <taxon>Pseudomonadota</taxon>
        <taxon>Alphaproteobacteria</taxon>
        <taxon>Rhodobacterales</taxon>
        <taxon>Rhodobacter group</taxon>
        <taxon>Rhodobacter</taxon>
    </lineage>
</organism>
<gene>
    <name evidence="2" type="ORF">Rsw2DRAFT_1000</name>
</gene>
<evidence type="ECO:0000256" key="1">
    <source>
        <dbReference type="SAM" id="MobiDB-lite"/>
    </source>
</evidence>
<name>C8RYX2_9RHOB</name>
<dbReference type="Proteomes" id="UP000010121">
    <property type="component" value="Unassembled WGS sequence"/>
</dbReference>
<evidence type="ECO:0000313" key="2">
    <source>
        <dbReference type="EMBL" id="EEW25929.1"/>
    </source>
</evidence>
<sequence length="190" mass="19530">MSDAKDPGPRDAVADLVDSALKLSASVTQVVAEAVSGQPQPNRAGETPLQSIIRHGSTAATAMFATVMAASRTARAAEPEPPKPAPGATVSAGTTLRVPLSVDNPGQEVMEAITPRLTQVLHEGAPQAGLVVSFTPETLTVQPRDFEKLVVSVEVPADAAPGRWSVSFRLTDGADDAPITLSFQVVAAGS</sequence>
<dbReference type="RefSeq" id="WP_008028689.1">
    <property type="nucleotide sequence ID" value="NZ_ACYY01000005.1"/>
</dbReference>
<dbReference type="Gene3D" id="2.60.40.10">
    <property type="entry name" value="Immunoglobulins"/>
    <property type="match status" value="1"/>
</dbReference>
<dbReference type="STRING" id="371731.Rsw2DRAFT_1000"/>
<feature type="region of interest" description="Disordered" evidence="1">
    <location>
        <begin position="74"/>
        <end position="94"/>
    </location>
</feature>
<keyword evidence="3" id="KW-1185">Reference proteome</keyword>
<evidence type="ECO:0000313" key="3">
    <source>
        <dbReference type="Proteomes" id="UP000010121"/>
    </source>
</evidence>
<dbReference type="InterPro" id="IPR013783">
    <property type="entry name" value="Ig-like_fold"/>
</dbReference>
<comment type="caution">
    <text evidence="2">The sequence shown here is derived from an EMBL/GenBank/DDBJ whole genome shotgun (WGS) entry which is preliminary data.</text>
</comment>
<dbReference type="AlphaFoldDB" id="C8RYX2"/>
<proteinExistence type="predicted"/>
<reference evidence="2 3" key="1">
    <citation type="submission" date="2009-08" db="EMBL/GenBank/DDBJ databases">
        <title>The draft genome of Rhodobacter sp. SW2.</title>
        <authorList>
            <consortium name="US DOE Joint Genome Institute (JGI-PGF)"/>
            <person name="Lucas S."/>
            <person name="Copeland A."/>
            <person name="Lapidus A."/>
            <person name="Glavina del Rio T."/>
            <person name="Tice H."/>
            <person name="Bruce D."/>
            <person name="Goodwin L."/>
            <person name="Pitluck S."/>
            <person name="Larimer F."/>
            <person name="Land M.L."/>
            <person name="Hauser L."/>
            <person name="Emerson D."/>
        </authorList>
    </citation>
    <scope>NUCLEOTIDE SEQUENCE [LARGE SCALE GENOMIC DNA]</scope>
    <source>
        <strain evidence="2 3">SW2</strain>
    </source>
</reference>
<dbReference type="EMBL" id="ACYY01000005">
    <property type="protein sequence ID" value="EEW25929.1"/>
    <property type="molecule type" value="Genomic_DNA"/>
</dbReference>